<organism evidence="2 3">
    <name type="scientific">Orbilia oligospora</name>
    <name type="common">Nematode-trapping fungus</name>
    <name type="synonym">Arthrobotrys oligospora</name>
    <dbReference type="NCBI Taxonomy" id="2813651"/>
    <lineage>
        <taxon>Eukaryota</taxon>
        <taxon>Fungi</taxon>
        <taxon>Dikarya</taxon>
        <taxon>Ascomycota</taxon>
        <taxon>Pezizomycotina</taxon>
        <taxon>Orbiliomycetes</taxon>
        <taxon>Orbiliales</taxon>
        <taxon>Orbiliaceae</taxon>
        <taxon>Orbilia</taxon>
    </lineage>
</organism>
<feature type="region of interest" description="Disordered" evidence="1">
    <location>
        <begin position="51"/>
        <end position="70"/>
    </location>
</feature>
<sequence length="270" mass="29283">MHGPVVQISPYMAIWKPPIFWDEELEWVSDIKSTRAECSLFAKPRKIRTSSPNDWDFPSTSEPPKSTRTPVRIADNTTINQNSDTKSKALVTLYCSSSTPKARSGCETKPARIQGNRYRKVGTTTVKSNKFPVAEMGFPSGRLCSRAATASSRSWLSLFLTCAPNAPSEEGLLLESVDGVLNATSEEELLLESVDGVLNATSEEGLLLESVDGVLNTASKEGLLLESVDGVLKATSEEALLLESVDGVAHVTRLVTITVYNSVSQLMSVK</sequence>
<dbReference type="Proteomes" id="UP000474640">
    <property type="component" value="Unassembled WGS sequence"/>
</dbReference>
<evidence type="ECO:0000256" key="1">
    <source>
        <dbReference type="SAM" id="MobiDB-lite"/>
    </source>
</evidence>
<proteinExistence type="predicted"/>
<name>A0A7C8RA20_ORBOL</name>
<protein>
    <submittedName>
        <fullName evidence="2">Uncharacterized protein</fullName>
    </submittedName>
</protein>
<comment type="caution">
    <text evidence="2">The sequence shown here is derived from an EMBL/GenBank/DDBJ whole genome shotgun (WGS) entry which is preliminary data.</text>
</comment>
<dbReference type="AlphaFoldDB" id="A0A7C8RA20"/>
<dbReference type="EMBL" id="JAABOJ010000064">
    <property type="protein sequence ID" value="KAF3272430.1"/>
    <property type="molecule type" value="Genomic_DNA"/>
</dbReference>
<evidence type="ECO:0000313" key="2">
    <source>
        <dbReference type="EMBL" id="KAF3272430.1"/>
    </source>
</evidence>
<evidence type="ECO:0000313" key="3">
    <source>
        <dbReference type="Proteomes" id="UP000474640"/>
    </source>
</evidence>
<reference evidence="2 3" key="1">
    <citation type="submission" date="2020-01" db="EMBL/GenBank/DDBJ databases">
        <authorList>
            <person name="Palmer J.M."/>
        </authorList>
    </citation>
    <scope>NUCLEOTIDE SEQUENCE [LARGE SCALE GENOMIC DNA]</scope>
    <source>
        <strain evidence="2 3">TWF970</strain>
    </source>
</reference>
<gene>
    <name evidence="2" type="ORF">TWF970_010056</name>
</gene>
<accession>A0A7C8RA20</accession>